<dbReference type="SUPFAM" id="SSF160964">
    <property type="entry name" value="MalF N-terminal region-like"/>
    <property type="match status" value="1"/>
</dbReference>
<dbReference type="GO" id="GO:0015423">
    <property type="term" value="F:ABC-type maltose transporter activity"/>
    <property type="evidence" value="ECO:0007669"/>
    <property type="project" value="TreeGrafter"/>
</dbReference>
<feature type="transmembrane region" description="Helical" evidence="9">
    <location>
        <begin position="289"/>
        <end position="314"/>
    </location>
</feature>
<evidence type="ECO:0000256" key="4">
    <source>
        <dbReference type="ARBA" id="ARBA00022475"/>
    </source>
</evidence>
<evidence type="ECO:0000256" key="1">
    <source>
        <dbReference type="ARBA" id="ARBA00004651"/>
    </source>
</evidence>
<keyword evidence="6 9" id="KW-0812">Transmembrane</keyword>
<evidence type="ECO:0000259" key="11">
    <source>
        <dbReference type="PROSITE" id="PS50928"/>
    </source>
</evidence>
<dbReference type="PANTHER" id="PTHR47314:SF1">
    <property type="entry name" value="MALTOSE_MALTODEXTRIN TRANSPORT SYSTEM PERMEASE PROTEIN MALF"/>
    <property type="match status" value="1"/>
</dbReference>
<dbReference type="Proteomes" id="UP000657177">
    <property type="component" value="Unassembled WGS sequence"/>
</dbReference>
<dbReference type="Gene3D" id="1.10.3720.10">
    <property type="entry name" value="MetI-like"/>
    <property type="match status" value="1"/>
</dbReference>
<dbReference type="GO" id="GO:0042956">
    <property type="term" value="P:maltodextrin transmembrane transport"/>
    <property type="evidence" value="ECO:0007669"/>
    <property type="project" value="TreeGrafter"/>
</dbReference>
<keyword evidence="5 10" id="KW-0762">Sugar transport</keyword>
<dbReference type="SUPFAM" id="SSF161098">
    <property type="entry name" value="MetI-like"/>
    <property type="match status" value="1"/>
</dbReference>
<keyword evidence="3 9" id="KW-0813">Transport</keyword>
<dbReference type="EMBL" id="JAAKDE010000015">
    <property type="protein sequence ID" value="MBA2133474.1"/>
    <property type="molecule type" value="Genomic_DNA"/>
</dbReference>
<keyword evidence="8 9" id="KW-0472">Membrane</keyword>
<dbReference type="PROSITE" id="PS50928">
    <property type="entry name" value="ABC_TM1"/>
    <property type="match status" value="1"/>
</dbReference>
<organism evidence="12 13">
    <name type="scientific">Capillibacterium thermochitinicola</name>
    <dbReference type="NCBI Taxonomy" id="2699427"/>
    <lineage>
        <taxon>Bacteria</taxon>
        <taxon>Bacillati</taxon>
        <taxon>Bacillota</taxon>
        <taxon>Capillibacterium</taxon>
    </lineage>
</organism>
<feature type="transmembrane region" description="Helical" evidence="9">
    <location>
        <begin position="402"/>
        <end position="423"/>
    </location>
</feature>
<protein>
    <recommendedName>
        <fullName evidence="10">Maltose/maltodextrin transport system permease protein</fullName>
    </recommendedName>
</protein>
<evidence type="ECO:0000256" key="2">
    <source>
        <dbReference type="ARBA" id="ARBA00009047"/>
    </source>
</evidence>
<dbReference type="AlphaFoldDB" id="A0A8J6LM97"/>
<dbReference type="CDD" id="cd06261">
    <property type="entry name" value="TM_PBP2"/>
    <property type="match status" value="1"/>
</dbReference>
<evidence type="ECO:0000256" key="5">
    <source>
        <dbReference type="ARBA" id="ARBA00022597"/>
    </source>
</evidence>
<reference evidence="12" key="1">
    <citation type="submission" date="2020-06" db="EMBL/GenBank/DDBJ databases">
        <title>Novel chitinolytic bacterium.</title>
        <authorList>
            <person name="Ungkulpasvich U."/>
            <person name="Kosugi A."/>
            <person name="Uke A."/>
        </authorList>
    </citation>
    <scope>NUCLEOTIDE SEQUENCE</scope>
    <source>
        <strain evidence="12">UUS1-1</strain>
    </source>
</reference>
<evidence type="ECO:0000256" key="8">
    <source>
        <dbReference type="ARBA" id="ARBA00023136"/>
    </source>
</evidence>
<keyword evidence="13" id="KW-1185">Reference proteome</keyword>
<gene>
    <name evidence="12" type="ORF">G5B42_07965</name>
</gene>
<evidence type="ECO:0000313" key="13">
    <source>
        <dbReference type="Proteomes" id="UP000657177"/>
    </source>
</evidence>
<feature type="domain" description="ABC transmembrane type-1" evidence="11">
    <location>
        <begin position="199"/>
        <end position="421"/>
    </location>
</feature>
<dbReference type="Pfam" id="PF00528">
    <property type="entry name" value="BPD_transp_1"/>
    <property type="match status" value="1"/>
</dbReference>
<evidence type="ECO:0000256" key="3">
    <source>
        <dbReference type="ARBA" id="ARBA00022448"/>
    </source>
</evidence>
<evidence type="ECO:0000313" key="12">
    <source>
        <dbReference type="EMBL" id="MBA2133474.1"/>
    </source>
</evidence>
<comment type="caution">
    <text evidence="12">The sequence shown here is derived from an EMBL/GenBank/DDBJ whole genome shotgun (WGS) entry which is preliminary data.</text>
</comment>
<evidence type="ECO:0000256" key="6">
    <source>
        <dbReference type="ARBA" id="ARBA00022692"/>
    </source>
</evidence>
<feature type="transmembrane region" description="Helical" evidence="9">
    <location>
        <begin position="36"/>
        <end position="57"/>
    </location>
</feature>
<keyword evidence="7 9" id="KW-1133">Transmembrane helix</keyword>
<comment type="function">
    <text evidence="10">Part of the ABC transporter complex MalEFGK involved in maltose/maltodextrin import. Probably responsible for the translocation of the substrate across the membrane.</text>
</comment>
<feature type="transmembrane region" description="Helical" evidence="9">
    <location>
        <begin position="77"/>
        <end position="99"/>
    </location>
</feature>
<dbReference type="PANTHER" id="PTHR47314">
    <property type="entry name" value="MALTOSE/MALTODEXTRIN TRANSPORT SYSTEM PERMEASE PROTEIN MALF"/>
    <property type="match status" value="1"/>
</dbReference>
<evidence type="ECO:0000256" key="7">
    <source>
        <dbReference type="ARBA" id="ARBA00022989"/>
    </source>
</evidence>
<dbReference type="GO" id="GO:1990060">
    <property type="term" value="C:maltose transport complex"/>
    <property type="evidence" value="ECO:0007669"/>
    <property type="project" value="TreeGrafter"/>
</dbReference>
<name>A0A8J6LM97_9FIRM</name>
<feature type="transmembrane region" description="Helical" evidence="9">
    <location>
        <begin position="234"/>
        <end position="254"/>
    </location>
</feature>
<feature type="transmembrane region" description="Helical" evidence="9">
    <location>
        <begin position="198"/>
        <end position="222"/>
    </location>
</feature>
<dbReference type="InterPro" id="IPR035906">
    <property type="entry name" value="MetI-like_sf"/>
</dbReference>
<dbReference type="InterPro" id="IPR000515">
    <property type="entry name" value="MetI-like"/>
</dbReference>
<accession>A0A8J6LM97</accession>
<evidence type="ECO:0000256" key="10">
    <source>
        <dbReference type="RuleBase" id="RU367050"/>
    </source>
</evidence>
<comment type="similarity">
    <text evidence="2 10">Belongs to the binding-protein-dependent transport system permease family. MalFG subfamily.</text>
</comment>
<feature type="transmembrane region" description="Helical" evidence="9">
    <location>
        <begin position="335"/>
        <end position="355"/>
    </location>
</feature>
<keyword evidence="4 10" id="KW-1003">Cell membrane</keyword>
<proteinExistence type="inferred from homology"/>
<comment type="subcellular location">
    <subcellularLocation>
        <location evidence="1 9">Cell membrane</location>
        <topology evidence="1 9">Multi-pass membrane protein</topology>
    </subcellularLocation>
</comment>
<evidence type="ECO:0000256" key="9">
    <source>
        <dbReference type="RuleBase" id="RU363032"/>
    </source>
</evidence>
<feature type="transmembrane region" description="Helical" evidence="9">
    <location>
        <begin position="134"/>
        <end position="160"/>
    </location>
</feature>
<sequence>MQRNPIEGMGSNIGRYTSALLSTIYMGAGQIANGQWLKGVFLILFETFVLIPSIPLLLKNLKGLITLGETPMVDHSLFMMIYGILAAVATVFFIVFYIVNIRDAYIHGIVLERGGKRKGWKESLRSMIDTGFPYLILAPGILCIIFFTFLPMAFNIMIAFTDYDLYHSPPRHILNWVGFKNFVEFLTTASWARTFKEVVTWTVLWATLSTLTTYLLGMIMALILNNPRIKFSKIFRTILILPYAIPSFVSLLIWKGMLNTNFGLINHFLTSVFNIEPIPWLENVFWTRFALILVNLWLGFPYSMMMITGILQGLPNELYEAATVDGATGFQKFRYITLPLVMFSAAPLVIMSFAYNFNNFNVIFLLNDGLPAVFGLQGKAGGSDILISWVYKLTFQSLKFNYAAAMSLIIFLVIVGFSIYNYTRTRSFREEEMLR</sequence>